<dbReference type="NCBIfam" id="TIGR03710">
    <property type="entry name" value="OAFO_sf"/>
    <property type="match status" value="1"/>
</dbReference>
<dbReference type="EMBL" id="JAGQLL010000006">
    <property type="protein sequence ID" value="MCA9379676.1"/>
    <property type="molecule type" value="Genomic_DNA"/>
</dbReference>
<name>A0A955I712_9BACT</name>
<dbReference type="InterPro" id="IPR050722">
    <property type="entry name" value="Pyruvate:ferred/Flavod_OxRd"/>
</dbReference>
<accession>A0A955I712</accession>
<comment type="caution">
    <text evidence="4">The sequence shown here is derived from an EMBL/GenBank/DDBJ whole genome shotgun (WGS) entry which is preliminary data.</text>
</comment>
<dbReference type="SUPFAM" id="SSF52518">
    <property type="entry name" value="Thiamin diphosphate-binding fold (THDP-binding)"/>
    <property type="match status" value="1"/>
</dbReference>
<dbReference type="Pfam" id="PF01558">
    <property type="entry name" value="POR"/>
    <property type="match status" value="1"/>
</dbReference>
<gene>
    <name evidence="4" type="ORF">KC675_00700</name>
</gene>
<dbReference type="InterPro" id="IPR019752">
    <property type="entry name" value="Pyrv/ketoisovalerate_OxRed_cat"/>
</dbReference>
<reference evidence="4" key="2">
    <citation type="journal article" date="2021" name="Microbiome">
        <title>Successional dynamics and alternative stable states in a saline activated sludge microbial community over 9 years.</title>
        <authorList>
            <person name="Wang Y."/>
            <person name="Ye J."/>
            <person name="Ju F."/>
            <person name="Liu L."/>
            <person name="Boyd J.A."/>
            <person name="Deng Y."/>
            <person name="Parks D.H."/>
            <person name="Jiang X."/>
            <person name="Yin X."/>
            <person name="Woodcroft B.J."/>
            <person name="Tyson G.W."/>
            <person name="Hugenholtz P."/>
            <person name="Polz M.F."/>
            <person name="Zhang T."/>
        </authorList>
    </citation>
    <scope>NUCLEOTIDE SEQUENCE</scope>
    <source>
        <strain evidence="4">HKST-UBA15</strain>
    </source>
</reference>
<dbReference type="SUPFAM" id="SSF53323">
    <property type="entry name" value="Pyruvate-ferredoxin oxidoreductase, PFOR, domain III"/>
    <property type="match status" value="1"/>
</dbReference>
<dbReference type="InterPro" id="IPR022367">
    <property type="entry name" value="2-oxoacid/accept_OxRdtase_asu"/>
</dbReference>
<feature type="domain" description="Pyruvate/ketoisovalerate oxidoreductase catalytic" evidence="2">
    <location>
        <begin position="18"/>
        <end position="184"/>
    </location>
</feature>
<dbReference type="GO" id="GO:0006979">
    <property type="term" value="P:response to oxidative stress"/>
    <property type="evidence" value="ECO:0007669"/>
    <property type="project" value="TreeGrafter"/>
</dbReference>
<evidence type="ECO:0000259" key="2">
    <source>
        <dbReference type="Pfam" id="PF01558"/>
    </source>
</evidence>
<dbReference type="InterPro" id="IPR009014">
    <property type="entry name" value="Transketo_C/PFOR_II"/>
</dbReference>
<reference evidence="4" key="1">
    <citation type="submission" date="2020-04" db="EMBL/GenBank/DDBJ databases">
        <authorList>
            <person name="Zhang T."/>
        </authorList>
    </citation>
    <scope>NUCLEOTIDE SEQUENCE</scope>
    <source>
        <strain evidence="4">HKST-UBA15</strain>
    </source>
</reference>
<dbReference type="Proteomes" id="UP000745577">
    <property type="component" value="Unassembled WGS sequence"/>
</dbReference>
<dbReference type="Gene3D" id="3.40.920.10">
    <property type="entry name" value="Pyruvate-ferredoxin oxidoreductase, PFOR, domain III"/>
    <property type="match status" value="1"/>
</dbReference>
<proteinExistence type="predicted"/>
<dbReference type="PANTHER" id="PTHR32154:SF20">
    <property type="entry name" value="2-OXOGLUTARATE OXIDOREDUCTASE SUBUNIT KORA"/>
    <property type="match status" value="1"/>
</dbReference>
<evidence type="ECO:0000313" key="4">
    <source>
        <dbReference type="EMBL" id="MCA9379676.1"/>
    </source>
</evidence>
<dbReference type="Gene3D" id="3.40.50.920">
    <property type="match status" value="1"/>
</dbReference>
<evidence type="ECO:0000313" key="5">
    <source>
        <dbReference type="Proteomes" id="UP000745577"/>
    </source>
</evidence>
<dbReference type="InterPro" id="IPR002869">
    <property type="entry name" value="Pyrv_flavodox_OxRed_cen"/>
</dbReference>
<organism evidence="4 5">
    <name type="scientific">Candidatus Dojkabacteria bacterium</name>
    <dbReference type="NCBI Taxonomy" id="2099670"/>
    <lineage>
        <taxon>Bacteria</taxon>
        <taxon>Candidatus Dojkabacteria</taxon>
    </lineage>
</organism>
<feature type="domain" description="Pyruvate flavodoxin/ferredoxin oxidoreductase pyrimidine binding" evidence="3">
    <location>
        <begin position="216"/>
        <end position="444"/>
    </location>
</feature>
<protein>
    <submittedName>
        <fullName evidence="4">2-oxoacid:acceptor oxidoreductase subunit alpha</fullName>
    </submittedName>
</protein>
<sequence length="583" mass="64841">MNQLDIKRFAIKFGGESGQGINSLGEILAKALKNTGYKIFGYREYPSLIRGGYASYQIDIGNEAINSSSQFCDILVCSSRRSIYQYLRDLRSNSILIHTLTAVIFKPEDQEFIKSQNIQVKYIDALTLAKQQGGNALMSNMILLGALAEIIGLDLTSVEHIVNEQFADKPKLLEIDLKCLKVGHDLNIADYNLNLQKFDGWQDSKIITGNHAIALGAISAGARAYYSYPMTPASSILSYLAETSHESGMLVKQAEDEITAAQMTVGSMHMGTRAFTGTSGGGFDLMTETISLAGIIETPLVLVLAQRPGPATGLPTWTSAGDLNLAIHAGHGEYPRIVISASDFETAYSLIQNAFDLAEKFQTPVILLTEKQIAEGLYNVKDLPQDIEINRYLLNENELTTKSTLKRYQFTENGISPRWLPGSDLPQYNANGDEHDEVGDVNEESLNAKLIAEKRMKKTELIKMSLPDPVLYGENEADITFIGWGSVKPVINDVRDILKQNNSEIKINYLHYDYLFPLKSELLLNVLKNSKRLVLVENNYLGQLGQLITSETGFQFSEKLLKYDGRPFFIEDILNFINSSRNE</sequence>
<dbReference type="GO" id="GO:0016903">
    <property type="term" value="F:oxidoreductase activity, acting on the aldehyde or oxo group of donors"/>
    <property type="evidence" value="ECO:0007669"/>
    <property type="project" value="InterPro"/>
</dbReference>
<dbReference type="AlphaFoldDB" id="A0A955I712"/>
<evidence type="ECO:0000259" key="3">
    <source>
        <dbReference type="Pfam" id="PF01855"/>
    </source>
</evidence>
<dbReference type="CDD" id="cd07034">
    <property type="entry name" value="TPP_PYR_PFOR_IOR-alpha_like"/>
    <property type="match status" value="1"/>
</dbReference>
<keyword evidence="1" id="KW-0560">Oxidoreductase</keyword>
<dbReference type="InterPro" id="IPR002880">
    <property type="entry name" value="Pyrv_Fd/Flavodoxin_OxRdtase_N"/>
</dbReference>
<dbReference type="SUPFAM" id="SSF52922">
    <property type="entry name" value="TK C-terminal domain-like"/>
    <property type="match status" value="1"/>
</dbReference>
<dbReference type="PANTHER" id="PTHR32154">
    <property type="entry name" value="PYRUVATE-FLAVODOXIN OXIDOREDUCTASE-RELATED"/>
    <property type="match status" value="1"/>
</dbReference>
<dbReference type="InterPro" id="IPR029061">
    <property type="entry name" value="THDP-binding"/>
</dbReference>
<dbReference type="Pfam" id="PF01855">
    <property type="entry name" value="POR_N"/>
    <property type="match status" value="1"/>
</dbReference>
<dbReference type="Gene3D" id="3.40.50.970">
    <property type="match status" value="1"/>
</dbReference>
<evidence type="ECO:0000256" key="1">
    <source>
        <dbReference type="ARBA" id="ARBA00023002"/>
    </source>
</evidence>